<dbReference type="GO" id="GO:0022857">
    <property type="term" value="F:transmembrane transporter activity"/>
    <property type="evidence" value="ECO:0007669"/>
    <property type="project" value="InterPro"/>
</dbReference>
<evidence type="ECO:0000256" key="4">
    <source>
        <dbReference type="SAM" id="Phobius"/>
    </source>
</evidence>
<feature type="transmembrane region" description="Helical" evidence="4">
    <location>
        <begin position="55"/>
        <end position="73"/>
    </location>
</feature>
<dbReference type="AlphaFoldDB" id="A0A4V1XAV9"/>
<comment type="caution">
    <text evidence="6">The sequence shown here is derived from an EMBL/GenBank/DDBJ whole genome shotgun (WGS) entry which is preliminary data.</text>
</comment>
<evidence type="ECO:0000313" key="6">
    <source>
        <dbReference type="EMBL" id="RYP04109.1"/>
    </source>
</evidence>
<dbReference type="PROSITE" id="PS50850">
    <property type="entry name" value="MFS"/>
    <property type="match status" value="1"/>
</dbReference>
<evidence type="ECO:0000256" key="3">
    <source>
        <dbReference type="SAM" id="MobiDB-lite"/>
    </source>
</evidence>
<dbReference type="Proteomes" id="UP000293360">
    <property type="component" value="Unassembled WGS sequence"/>
</dbReference>
<comment type="subcellular location">
    <subcellularLocation>
        <location evidence="1">Membrane</location>
        <topology evidence="1">Multi-pass membrane protein</topology>
    </subcellularLocation>
</comment>
<evidence type="ECO:0000256" key="1">
    <source>
        <dbReference type="ARBA" id="ARBA00004141"/>
    </source>
</evidence>
<keyword evidence="4" id="KW-0472">Membrane</keyword>
<evidence type="ECO:0000256" key="2">
    <source>
        <dbReference type="ARBA" id="ARBA00006727"/>
    </source>
</evidence>
<keyword evidence="4" id="KW-0812">Transmembrane</keyword>
<dbReference type="OrthoDB" id="5667at2759"/>
<name>A0A4V1XAV9_9PEZI</name>
<reference evidence="6 7" key="1">
    <citation type="submission" date="2018-06" db="EMBL/GenBank/DDBJ databases">
        <title>Complete Genomes of Monosporascus.</title>
        <authorList>
            <person name="Robinson A.J."/>
            <person name="Natvig D.O."/>
        </authorList>
    </citation>
    <scope>NUCLEOTIDE SEQUENCE [LARGE SCALE GENOMIC DNA]</scope>
    <source>
        <strain evidence="6 7">CBS 110550</strain>
    </source>
</reference>
<dbReference type="Pfam" id="PF07690">
    <property type="entry name" value="MFS_1"/>
    <property type="match status" value="1"/>
</dbReference>
<feature type="transmembrane region" description="Helical" evidence="4">
    <location>
        <begin position="291"/>
        <end position="310"/>
    </location>
</feature>
<feature type="region of interest" description="Disordered" evidence="3">
    <location>
        <begin position="174"/>
        <end position="214"/>
    </location>
</feature>
<dbReference type="InterPro" id="IPR050327">
    <property type="entry name" value="Proton-linked_MCT"/>
</dbReference>
<dbReference type="PANTHER" id="PTHR11360:SF234">
    <property type="entry name" value="MFS-TYPE TRANSPORTER DBAD-RELATED"/>
    <property type="match status" value="1"/>
</dbReference>
<proteinExistence type="inferred from homology"/>
<sequence length="420" mass="44725">MSHYSCGVFQYHYHKDMLPHATLQQLGWITTLAEFLMLSAGVLMGHLVDTYGTRIVIAPFAAISILALGLLSLCTEYWQVLLCQGVLFGIACSGTTLPSIVCVTQWFSTRKGLAVGLASSGSSIGGLLFPIMVTRLLDSQGFAGAVRWSTLVVGCGMAIGVLCCEGPFPSKNERDKAERMLSRDEASNKSRNEAETRATFSHTEPDDGDNNPAHRDRWEALRHNAGAWAAFCAGGFFCMLTFLVPYNYLPQTAVAGSMNASLAQYTVAIANGGSTIGRVLPGFLSDHWGQFNVMVVVSATSALSMLAIWLPLAHHTSEAGTLFFAAFYGFISGGYPSLLSPCVVSLVDERLEDLGMKFGIACGFISIGALVGIPLVGALHDSTGEFGGLIALSGSLTAIGAVFMVVARVKKGGWKIQKIV</sequence>
<feature type="compositionally biased region" description="Basic and acidic residues" evidence="3">
    <location>
        <begin position="174"/>
        <end position="196"/>
    </location>
</feature>
<gene>
    <name evidence="6" type="ORF">DL764_004656</name>
</gene>
<feature type="transmembrane region" description="Helical" evidence="4">
    <location>
        <begin position="79"/>
        <end position="101"/>
    </location>
</feature>
<evidence type="ECO:0000259" key="5">
    <source>
        <dbReference type="PROSITE" id="PS50850"/>
    </source>
</evidence>
<feature type="transmembrane region" description="Helical" evidence="4">
    <location>
        <begin position="358"/>
        <end position="380"/>
    </location>
</feature>
<feature type="transmembrane region" description="Helical" evidence="4">
    <location>
        <begin position="26"/>
        <end position="48"/>
    </location>
</feature>
<dbReference type="InterPro" id="IPR036259">
    <property type="entry name" value="MFS_trans_sf"/>
</dbReference>
<feature type="transmembrane region" description="Helical" evidence="4">
    <location>
        <begin position="265"/>
        <end position="284"/>
    </location>
</feature>
<dbReference type="GO" id="GO:0016020">
    <property type="term" value="C:membrane"/>
    <property type="evidence" value="ECO:0007669"/>
    <property type="project" value="UniProtKB-SubCell"/>
</dbReference>
<feature type="transmembrane region" description="Helical" evidence="4">
    <location>
        <begin position="225"/>
        <end position="245"/>
    </location>
</feature>
<keyword evidence="4" id="KW-1133">Transmembrane helix</keyword>
<dbReference type="PANTHER" id="PTHR11360">
    <property type="entry name" value="MONOCARBOXYLATE TRANSPORTER"/>
    <property type="match status" value="1"/>
</dbReference>
<dbReference type="InterPro" id="IPR020846">
    <property type="entry name" value="MFS_dom"/>
</dbReference>
<organism evidence="6 7">
    <name type="scientific">Monosporascus ibericus</name>
    <dbReference type="NCBI Taxonomy" id="155417"/>
    <lineage>
        <taxon>Eukaryota</taxon>
        <taxon>Fungi</taxon>
        <taxon>Dikarya</taxon>
        <taxon>Ascomycota</taxon>
        <taxon>Pezizomycotina</taxon>
        <taxon>Sordariomycetes</taxon>
        <taxon>Xylariomycetidae</taxon>
        <taxon>Xylariales</taxon>
        <taxon>Xylariales incertae sedis</taxon>
        <taxon>Monosporascus</taxon>
    </lineage>
</organism>
<feature type="transmembrane region" description="Helical" evidence="4">
    <location>
        <begin position="113"/>
        <end position="133"/>
    </location>
</feature>
<feature type="domain" description="Major facilitator superfamily (MFS) profile" evidence="5">
    <location>
        <begin position="1"/>
        <end position="412"/>
    </location>
</feature>
<protein>
    <recommendedName>
        <fullName evidence="5">Major facilitator superfamily (MFS) profile domain-containing protein</fullName>
    </recommendedName>
</protein>
<dbReference type="InterPro" id="IPR011701">
    <property type="entry name" value="MFS"/>
</dbReference>
<feature type="transmembrane region" description="Helical" evidence="4">
    <location>
        <begin position="386"/>
        <end position="407"/>
    </location>
</feature>
<feature type="transmembrane region" description="Helical" evidence="4">
    <location>
        <begin position="322"/>
        <end position="346"/>
    </location>
</feature>
<keyword evidence="7" id="KW-1185">Reference proteome</keyword>
<comment type="similarity">
    <text evidence="2">Belongs to the major facilitator superfamily. Monocarboxylate porter (TC 2.A.1.13) family.</text>
</comment>
<feature type="transmembrane region" description="Helical" evidence="4">
    <location>
        <begin position="145"/>
        <end position="164"/>
    </location>
</feature>
<evidence type="ECO:0000313" key="7">
    <source>
        <dbReference type="Proteomes" id="UP000293360"/>
    </source>
</evidence>
<dbReference type="Gene3D" id="1.20.1250.20">
    <property type="entry name" value="MFS general substrate transporter like domains"/>
    <property type="match status" value="2"/>
</dbReference>
<accession>A0A4V1XAV9</accession>
<dbReference type="SUPFAM" id="SSF103473">
    <property type="entry name" value="MFS general substrate transporter"/>
    <property type="match status" value="1"/>
</dbReference>
<dbReference type="EMBL" id="QJNU01000226">
    <property type="protein sequence ID" value="RYP04109.1"/>
    <property type="molecule type" value="Genomic_DNA"/>
</dbReference>